<dbReference type="eggNOG" id="COG0577">
    <property type="taxonomic scope" value="Bacteria"/>
</dbReference>
<organism evidence="10 11">
    <name type="scientific">Paraglaciecola arctica BSs20135</name>
    <dbReference type="NCBI Taxonomy" id="493475"/>
    <lineage>
        <taxon>Bacteria</taxon>
        <taxon>Pseudomonadati</taxon>
        <taxon>Pseudomonadota</taxon>
        <taxon>Gammaproteobacteria</taxon>
        <taxon>Alteromonadales</taxon>
        <taxon>Alteromonadaceae</taxon>
        <taxon>Paraglaciecola</taxon>
    </lineage>
</organism>
<feature type="transmembrane region" description="Helical" evidence="7">
    <location>
        <begin position="344"/>
        <end position="363"/>
    </location>
</feature>
<feature type="domain" description="ABC3 transporter permease C-terminal" evidence="8">
    <location>
        <begin position="296"/>
        <end position="407"/>
    </location>
</feature>
<feature type="transmembrane region" description="Helical" evidence="7">
    <location>
        <begin position="383"/>
        <end position="402"/>
    </location>
</feature>
<evidence type="ECO:0000256" key="6">
    <source>
        <dbReference type="ARBA" id="ARBA00038076"/>
    </source>
</evidence>
<dbReference type="Pfam" id="PF02687">
    <property type="entry name" value="FtsX"/>
    <property type="match status" value="2"/>
</dbReference>
<evidence type="ECO:0008006" key="12">
    <source>
        <dbReference type="Google" id="ProtNLM"/>
    </source>
</evidence>
<feature type="domain" description="MacB-like periplasmic core" evidence="9">
    <location>
        <begin position="440"/>
        <end position="643"/>
    </location>
</feature>
<evidence type="ECO:0000256" key="7">
    <source>
        <dbReference type="SAM" id="Phobius"/>
    </source>
</evidence>
<comment type="subcellular location">
    <subcellularLocation>
        <location evidence="1">Cell membrane</location>
        <topology evidence="1">Multi-pass membrane protein</topology>
    </subcellularLocation>
</comment>
<evidence type="ECO:0000256" key="4">
    <source>
        <dbReference type="ARBA" id="ARBA00022989"/>
    </source>
</evidence>
<evidence type="ECO:0000256" key="5">
    <source>
        <dbReference type="ARBA" id="ARBA00023136"/>
    </source>
</evidence>
<feature type="transmembrane region" description="Helical" evidence="7">
    <location>
        <begin position="435"/>
        <end position="454"/>
    </location>
</feature>
<protein>
    <recommendedName>
        <fullName evidence="12">Permease</fullName>
    </recommendedName>
</protein>
<accession>K6YBE0</accession>
<feature type="transmembrane region" description="Helical" evidence="7">
    <location>
        <begin position="770"/>
        <end position="793"/>
    </location>
</feature>
<feature type="domain" description="ABC3 transporter permease C-terminal" evidence="8">
    <location>
        <begin position="688"/>
        <end position="800"/>
    </location>
</feature>
<dbReference type="PANTHER" id="PTHR30572:SF4">
    <property type="entry name" value="ABC TRANSPORTER PERMEASE YTRF"/>
    <property type="match status" value="1"/>
</dbReference>
<dbReference type="InterPro" id="IPR003838">
    <property type="entry name" value="ABC3_permease_C"/>
</dbReference>
<keyword evidence="5 7" id="KW-0472">Membrane</keyword>
<dbReference type="GO" id="GO:0022857">
    <property type="term" value="F:transmembrane transporter activity"/>
    <property type="evidence" value="ECO:0007669"/>
    <property type="project" value="TreeGrafter"/>
</dbReference>
<dbReference type="STRING" id="493475.GARC_4319"/>
<evidence type="ECO:0000259" key="8">
    <source>
        <dbReference type="Pfam" id="PF02687"/>
    </source>
</evidence>
<proteinExistence type="inferred from homology"/>
<dbReference type="OrthoDB" id="5711186at2"/>
<dbReference type="EMBL" id="BAEO01000062">
    <property type="protein sequence ID" value="GAC21261.1"/>
    <property type="molecule type" value="Genomic_DNA"/>
</dbReference>
<comment type="similarity">
    <text evidence="6">Belongs to the ABC-4 integral membrane protein family.</text>
</comment>
<dbReference type="GO" id="GO:0005886">
    <property type="term" value="C:plasma membrane"/>
    <property type="evidence" value="ECO:0007669"/>
    <property type="project" value="UniProtKB-SubCell"/>
</dbReference>
<dbReference type="AlphaFoldDB" id="K6YBE0"/>
<gene>
    <name evidence="10" type="ORF">GARC_4319</name>
</gene>
<evidence type="ECO:0000313" key="10">
    <source>
        <dbReference type="EMBL" id="GAC21261.1"/>
    </source>
</evidence>
<feature type="transmembrane region" description="Helical" evidence="7">
    <location>
        <begin position="21"/>
        <end position="47"/>
    </location>
</feature>
<reference evidence="10 11" key="1">
    <citation type="journal article" date="2017" name="Antonie Van Leeuwenhoek">
        <title>Rhizobium rhizosphaerae sp. nov., a novel species isolated from rice rhizosphere.</title>
        <authorList>
            <person name="Zhao J.J."/>
            <person name="Zhang J."/>
            <person name="Zhang R.J."/>
            <person name="Zhang C.W."/>
            <person name="Yin H.Q."/>
            <person name="Zhang X.X."/>
        </authorList>
    </citation>
    <scope>NUCLEOTIDE SEQUENCE [LARGE SCALE GENOMIC DNA]</scope>
    <source>
        <strain evidence="10 11">BSs20135</strain>
    </source>
</reference>
<dbReference type="Pfam" id="PF12704">
    <property type="entry name" value="MacB_PCD"/>
    <property type="match status" value="2"/>
</dbReference>
<name>K6YBE0_9ALTE</name>
<dbReference type="InterPro" id="IPR025857">
    <property type="entry name" value="MacB_PCD"/>
</dbReference>
<comment type="caution">
    <text evidence="10">The sequence shown here is derived from an EMBL/GenBank/DDBJ whole genome shotgun (WGS) entry which is preliminary data.</text>
</comment>
<keyword evidence="11" id="KW-1185">Reference proteome</keyword>
<evidence type="ECO:0000256" key="2">
    <source>
        <dbReference type="ARBA" id="ARBA00022475"/>
    </source>
</evidence>
<feature type="transmembrane region" description="Helical" evidence="7">
    <location>
        <begin position="682"/>
        <end position="704"/>
    </location>
</feature>
<feature type="transmembrane region" description="Helical" evidence="7">
    <location>
        <begin position="737"/>
        <end position="758"/>
    </location>
</feature>
<evidence type="ECO:0000313" key="11">
    <source>
        <dbReference type="Proteomes" id="UP000006327"/>
    </source>
</evidence>
<keyword evidence="2" id="KW-1003">Cell membrane</keyword>
<dbReference type="RefSeq" id="WP_007624003.1">
    <property type="nucleotide sequence ID" value="NZ_BAEO01000062.1"/>
</dbReference>
<dbReference type="Proteomes" id="UP000006327">
    <property type="component" value="Unassembled WGS sequence"/>
</dbReference>
<keyword evidence="3 7" id="KW-0812">Transmembrane</keyword>
<feature type="transmembrane region" description="Helical" evidence="7">
    <location>
        <begin position="288"/>
        <end position="311"/>
    </location>
</feature>
<sequence length="809" mass="89386">MNHYFFLLKQAWGSLRQKPGFLVTVVVTMGTTLGVLLCVLTLAYLLVLQPLPYPEQDRLYNVTHAMGDKSKEAPPKAFTYPGLIHLYKNQQLFEKTALLQYAEDILTSLPNQPTLNTGYVTPQWFELLGATLKMGRLFEQTEALDTFNPVAIISYKTWRQEFASAPDMLDKKVSFSGVTYRVVGVLSKEFVEPQINQVGKDVGIWFPWDYNFDVPLKESWGYMSPASIFVGKLKVGVSASNAQQRLTPLVNDTWAEHVASIPFFSGWSIKIELEPFQTVVMGESKNTAFLLLAGVLGLVLIAFANIANLFISRTAEQRRPLAIRAALGATKSQLFRELLAESGLLMLLSVLLALVIASLGFSLLQSYMSSVLPRVDELRMNTITLVAAVFCAVLFAFLFAFLSRRAINYQTLNSMLQSSGKGTGVQVSKLFRQSLIVSQVAIATVLVFVNISLFKQAIGTITEPTDFSVENMSQISLAVSASQVPPPEEVSAVMTELKKKLLELPQVESISQSVSVLDRFGLRALIAVTSGESFTLESKHVSNNYFQMMAQPLLEGDYFSDTDIKDGTQVIIVNDVFAKQLSPDGSALGLQVSPPSSRDRLTIVGVVKGVKMPAQTDIPMRVYTPLNLAPTQMTLKLQEGQSITREQVVSAIKGVSNLYALFSLQTLTEVKQRRLFTQYTSAITTSALTFITLFLAGVGLYGILSYSTQMRRFEIGTRLAIGAKRSDVIKLIVKDNAAMILLGMLTSVLVLLALYLGFNDNLNAYLSNNLVFVFVLTLVPIALLSLFACYWPLRKYINQPVVHSLRGSD</sequence>
<feature type="domain" description="MacB-like periplasmic core" evidence="9">
    <location>
        <begin position="24"/>
        <end position="248"/>
    </location>
</feature>
<dbReference type="PANTHER" id="PTHR30572">
    <property type="entry name" value="MEMBRANE COMPONENT OF TRANSPORTER-RELATED"/>
    <property type="match status" value="1"/>
</dbReference>
<evidence type="ECO:0000256" key="1">
    <source>
        <dbReference type="ARBA" id="ARBA00004651"/>
    </source>
</evidence>
<dbReference type="InterPro" id="IPR050250">
    <property type="entry name" value="Macrolide_Exporter_MacB"/>
</dbReference>
<keyword evidence="4 7" id="KW-1133">Transmembrane helix</keyword>
<evidence type="ECO:0000256" key="3">
    <source>
        <dbReference type="ARBA" id="ARBA00022692"/>
    </source>
</evidence>
<evidence type="ECO:0000259" key="9">
    <source>
        <dbReference type="Pfam" id="PF12704"/>
    </source>
</evidence>